<reference evidence="4" key="1">
    <citation type="submission" date="2015-07" db="EMBL/GenBank/DDBJ databases">
        <title>Nocardia seriolae U-1 whole genome shotgun sequence.</title>
        <authorList>
            <person name="Imajoh M."/>
            <person name="Fukumoto Y."/>
            <person name="Sukeda M."/>
            <person name="Yamane J."/>
            <person name="Yamasaki K."/>
            <person name="Shimizu M."/>
            <person name="Ohnishi K."/>
            <person name="Oshima S."/>
        </authorList>
    </citation>
    <scope>NUCLEOTIDE SEQUENCE [LARGE SCALE GENOMIC DNA]</scope>
    <source>
        <strain evidence="4">U-1</strain>
    </source>
</reference>
<evidence type="ECO:0000313" key="2">
    <source>
        <dbReference type="EMBL" id="APB00885.1"/>
    </source>
</evidence>
<dbReference type="EMBL" id="BBYQ01000020">
    <property type="protein sequence ID" value="GAP27540.1"/>
    <property type="molecule type" value="Genomic_DNA"/>
</dbReference>
<dbReference type="Proteomes" id="UP000180166">
    <property type="component" value="Chromosome"/>
</dbReference>
<evidence type="ECO:0008006" key="6">
    <source>
        <dbReference type="Google" id="ProtNLM"/>
    </source>
</evidence>
<feature type="compositionally biased region" description="Polar residues" evidence="1">
    <location>
        <begin position="1"/>
        <end position="12"/>
    </location>
</feature>
<reference evidence="3 4" key="2">
    <citation type="journal article" date="2016" name="Genome Announc.">
        <title>Draft Genome Sequence of Erythromycin- and Oxytetracycline-Sensitive Nocardia seriolae Strain U-1 (NBRC 110359).</title>
        <authorList>
            <person name="Imajoh M."/>
            <person name="Sukeda M."/>
            <person name="Shimizu M."/>
            <person name="Yamane J."/>
            <person name="Ohnishi K."/>
            <person name="Oshima S."/>
        </authorList>
    </citation>
    <scope>NUCLEOTIDE SEQUENCE [LARGE SCALE GENOMIC DNA]</scope>
    <source>
        <strain evidence="3 4">U-1</strain>
    </source>
</reference>
<reference evidence="2 5" key="3">
    <citation type="submission" date="2016-10" db="EMBL/GenBank/DDBJ databases">
        <title>Genome sequence of Nocardia seriolae strain EM150506, isolated from Anguila japonica.</title>
        <authorList>
            <person name="Han H.-J."/>
        </authorList>
    </citation>
    <scope>NUCLEOTIDE SEQUENCE [LARGE SCALE GENOMIC DNA]</scope>
    <source>
        <strain evidence="2 5">EM150506</strain>
    </source>
</reference>
<protein>
    <recommendedName>
        <fullName evidence="6">DUF4254 domain-containing protein</fullName>
    </recommendedName>
</protein>
<proteinExistence type="predicted"/>
<dbReference type="EMBL" id="CP017839">
    <property type="protein sequence ID" value="APB00885.1"/>
    <property type="molecule type" value="Genomic_DNA"/>
</dbReference>
<evidence type="ECO:0000313" key="5">
    <source>
        <dbReference type="Proteomes" id="UP000180166"/>
    </source>
</evidence>
<feature type="region of interest" description="Disordered" evidence="1">
    <location>
        <begin position="1"/>
        <end position="46"/>
    </location>
</feature>
<evidence type="ECO:0000313" key="3">
    <source>
        <dbReference type="EMBL" id="GAP27540.1"/>
    </source>
</evidence>
<sequence>MYVPQPDNNQCWRASGRALPGSKSVSNSNAVSSSNAVSNSTDESFQENRPLLPDWHELLAAFCGHIGDQPDDHAVTRWARALAELHLQRRERPGDAGGIDELRAELVRFIDEWVASRALRRGAARAESLGVVVDAMAAAHVRAVHLLRTAEKVSDEQVHAAWFLLAQMADGWTDRAAGVVGPRIRRSA</sequence>
<dbReference type="KEGG" id="nsr:NS506_06854"/>
<feature type="compositionally biased region" description="Low complexity" evidence="1">
    <location>
        <begin position="24"/>
        <end position="40"/>
    </location>
</feature>
<gene>
    <name evidence="2" type="ORF">NS506_06854</name>
    <name evidence="3" type="ORF">NSK11_contig00020-0019</name>
</gene>
<keyword evidence="4" id="KW-1185">Reference proteome</keyword>
<organism evidence="3 4">
    <name type="scientific">Nocardia seriolae</name>
    <dbReference type="NCBI Taxonomy" id="37332"/>
    <lineage>
        <taxon>Bacteria</taxon>
        <taxon>Bacillati</taxon>
        <taxon>Actinomycetota</taxon>
        <taxon>Actinomycetes</taxon>
        <taxon>Mycobacteriales</taxon>
        <taxon>Nocardiaceae</taxon>
        <taxon>Nocardia</taxon>
    </lineage>
</organism>
<dbReference type="Proteomes" id="UP000037179">
    <property type="component" value="Unassembled WGS sequence"/>
</dbReference>
<dbReference type="AlphaFoldDB" id="A0ABC9YQJ9"/>
<evidence type="ECO:0000256" key="1">
    <source>
        <dbReference type="SAM" id="MobiDB-lite"/>
    </source>
</evidence>
<accession>A0ABC9YQJ9</accession>
<evidence type="ECO:0000313" key="4">
    <source>
        <dbReference type="Proteomes" id="UP000037179"/>
    </source>
</evidence>
<name>A0ABC9YQJ9_9NOCA</name>